<evidence type="ECO:0000313" key="2">
    <source>
        <dbReference type="Proteomes" id="UP001058461"/>
    </source>
</evidence>
<proteinExistence type="predicted"/>
<sequence length="232" mass="26858">MNLLNNLSFSHELEGLSNSKIDDKTFYFGNGAFESGDAEYLYQIIRYIKPSRVYEIGSGNSTLMVAKAILKNIQDNPEYNCKHLCIEPYEMPWLEDAGVEVVRDKVENLSPSFFSDLAENDILFIDSSHIIRPQGDVLFEYLELLPTLGRGVIVHVHDVFSPRNYPSNWMEGEIKFWNEQYLLEVFLSHNNSWKVIGALNYLHHHYYGELKLVAPFLEPEREPGSFYIKKVV</sequence>
<keyword evidence="2" id="KW-1185">Reference proteome</keyword>
<protein>
    <submittedName>
        <fullName evidence="1">Class I SAM-dependent methyltransferase</fullName>
    </submittedName>
</protein>
<dbReference type="RefSeq" id="WP_255856447.1">
    <property type="nucleotide sequence ID" value="NZ_CP073347.1"/>
</dbReference>
<dbReference type="GO" id="GO:0008168">
    <property type="term" value="F:methyltransferase activity"/>
    <property type="evidence" value="ECO:0007669"/>
    <property type="project" value="UniProtKB-KW"/>
</dbReference>
<dbReference type="Gene3D" id="3.40.50.150">
    <property type="entry name" value="Vaccinia Virus protein VP39"/>
    <property type="match status" value="1"/>
</dbReference>
<reference evidence="1" key="1">
    <citation type="submission" date="2021-04" db="EMBL/GenBank/DDBJ databases">
        <title>Oceanospirillales bacteria with DddD are important DMSP degraders in coastal seawater.</title>
        <authorList>
            <person name="Liu J."/>
        </authorList>
    </citation>
    <scope>NUCLEOTIDE SEQUENCE</scope>
    <source>
        <strain evidence="1">D13-1</strain>
    </source>
</reference>
<evidence type="ECO:0000313" key="1">
    <source>
        <dbReference type="EMBL" id="UTW14254.1"/>
    </source>
</evidence>
<keyword evidence="1" id="KW-0808">Transferase</keyword>
<dbReference type="EMBL" id="CP073347">
    <property type="protein sequence ID" value="UTW14254.1"/>
    <property type="molecule type" value="Genomic_DNA"/>
</dbReference>
<dbReference type="Proteomes" id="UP001058461">
    <property type="component" value="Chromosome"/>
</dbReference>
<organism evidence="1 2">
    <name type="scientific">Marinobacterium rhizophilum</name>
    <dbReference type="NCBI Taxonomy" id="420402"/>
    <lineage>
        <taxon>Bacteria</taxon>
        <taxon>Pseudomonadati</taxon>
        <taxon>Pseudomonadota</taxon>
        <taxon>Gammaproteobacteria</taxon>
        <taxon>Oceanospirillales</taxon>
        <taxon>Oceanospirillaceae</taxon>
        <taxon>Marinobacterium</taxon>
    </lineage>
</organism>
<gene>
    <name evidence="1" type="ORF">KDW95_11695</name>
</gene>
<keyword evidence="1" id="KW-0489">Methyltransferase</keyword>
<accession>A0ABY5HST0</accession>
<name>A0ABY5HST0_9GAMM</name>
<dbReference type="Pfam" id="PF13578">
    <property type="entry name" value="Methyltransf_24"/>
    <property type="match status" value="1"/>
</dbReference>
<dbReference type="SUPFAM" id="SSF53335">
    <property type="entry name" value="S-adenosyl-L-methionine-dependent methyltransferases"/>
    <property type="match status" value="1"/>
</dbReference>
<dbReference type="GO" id="GO:0032259">
    <property type="term" value="P:methylation"/>
    <property type="evidence" value="ECO:0007669"/>
    <property type="project" value="UniProtKB-KW"/>
</dbReference>
<dbReference type="InterPro" id="IPR029063">
    <property type="entry name" value="SAM-dependent_MTases_sf"/>
</dbReference>